<dbReference type="GO" id="GO:0005634">
    <property type="term" value="C:nucleus"/>
    <property type="evidence" value="ECO:0007669"/>
    <property type="project" value="UniProtKB-SubCell"/>
</dbReference>
<gene>
    <name evidence="11" type="ORF">MENT_LOCUS58784</name>
</gene>
<dbReference type="PANTHER" id="PTHR24388:SF38">
    <property type="entry name" value="PROTEIN SNAIL"/>
    <property type="match status" value="1"/>
</dbReference>
<protein>
    <recommendedName>
        <fullName evidence="10">C2H2-type domain-containing protein</fullName>
    </recommendedName>
</protein>
<dbReference type="InterPro" id="IPR036236">
    <property type="entry name" value="Znf_C2H2_sf"/>
</dbReference>
<name>A0A6V7Y0D3_MELEN</name>
<dbReference type="FunFam" id="3.30.160.60:FF:001465">
    <property type="entry name" value="Zinc finger protein 560"/>
    <property type="match status" value="1"/>
</dbReference>
<evidence type="ECO:0000256" key="5">
    <source>
        <dbReference type="ARBA" id="ARBA00022833"/>
    </source>
</evidence>
<evidence type="ECO:0000256" key="3">
    <source>
        <dbReference type="ARBA" id="ARBA00022737"/>
    </source>
</evidence>
<dbReference type="Proteomes" id="UP000580250">
    <property type="component" value="Unassembled WGS sequence"/>
</dbReference>
<reference evidence="11 12" key="1">
    <citation type="submission" date="2020-08" db="EMBL/GenBank/DDBJ databases">
        <authorList>
            <person name="Koutsovoulos G."/>
            <person name="Danchin GJ E."/>
        </authorList>
    </citation>
    <scope>NUCLEOTIDE SEQUENCE [LARGE SCALE GENOMIC DNA]</scope>
</reference>
<keyword evidence="4 8" id="KW-0863">Zinc-finger</keyword>
<proteinExistence type="predicted"/>
<dbReference type="GO" id="GO:0008270">
    <property type="term" value="F:zinc ion binding"/>
    <property type="evidence" value="ECO:0007669"/>
    <property type="project" value="UniProtKB-KW"/>
</dbReference>
<dbReference type="PROSITE" id="PS50157">
    <property type="entry name" value="ZINC_FINGER_C2H2_2"/>
    <property type="match status" value="2"/>
</dbReference>
<comment type="subcellular location">
    <subcellularLocation>
        <location evidence="1">Nucleus</location>
    </subcellularLocation>
</comment>
<evidence type="ECO:0000256" key="7">
    <source>
        <dbReference type="ARBA" id="ARBA00023242"/>
    </source>
</evidence>
<accession>A0A6V7Y0D3</accession>
<dbReference type="Gene3D" id="3.30.160.60">
    <property type="entry name" value="Classic Zinc Finger"/>
    <property type="match status" value="2"/>
</dbReference>
<dbReference type="SUPFAM" id="SSF57667">
    <property type="entry name" value="beta-beta-alpha zinc fingers"/>
    <property type="match status" value="2"/>
</dbReference>
<dbReference type="GO" id="GO:0000122">
    <property type="term" value="P:negative regulation of transcription by RNA polymerase II"/>
    <property type="evidence" value="ECO:0007669"/>
    <property type="project" value="UniProtKB-ARBA"/>
</dbReference>
<feature type="domain" description="C2H2-type" evidence="10">
    <location>
        <begin position="58"/>
        <end position="85"/>
    </location>
</feature>
<dbReference type="InterPro" id="IPR050527">
    <property type="entry name" value="Snail/Krueppel_Znf"/>
</dbReference>
<feature type="domain" description="C2H2-type" evidence="10">
    <location>
        <begin position="86"/>
        <end position="113"/>
    </location>
</feature>
<feature type="compositionally biased region" description="Basic and acidic residues" evidence="9">
    <location>
        <begin position="8"/>
        <end position="22"/>
    </location>
</feature>
<evidence type="ECO:0000259" key="10">
    <source>
        <dbReference type="PROSITE" id="PS50157"/>
    </source>
</evidence>
<evidence type="ECO:0000256" key="6">
    <source>
        <dbReference type="ARBA" id="ARBA00023125"/>
    </source>
</evidence>
<keyword evidence="7" id="KW-0539">Nucleus</keyword>
<organism evidence="11 12">
    <name type="scientific">Meloidogyne enterolobii</name>
    <name type="common">Root-knot nematode worm</name>
    <name type="synonym">Meloidogyne mayaguensis</name>
    <dbReference type="NCBI Taxonomy" id="390850"/>
    <lineage>
        <taxon>Eukaryota</taxon>
        <taxon>Metazoa</taxon>
        <taxon>Ecdysozoa</taxon>
        <taxon>Nematoda</taxon>
        <taxon>Chromadorea</taxon>
        <taxon>Rhabditida</taxon>
        <taxon>Tylenchina</taxon>
        <taxon>Tylenchomorpha</taxon>
        <taxon>Tylenchoidea</taxon>
        <taxon>Meloidogynidae</taxon>
        <taxon>Meloidogyninae</taxon>
        <taxon>Meloidogyne</taxon>
    </lineage>
</organism>
<evidence type="ECO:0000256" key="4">
    <source>
        <dbReference type="ARBA" id="ARBA00022771"/>
    </source>
</evidence>
<keyword evidence="3" id="KW-0677">Repeat</keyword>
<dbReference type="InterPro" id="IPR013087">
    <property type="entry name" value="Znf_C2H2_type"/>
</dbReference>
<evidence type="ECO:0000256" key="9">
    <source>
        <dbReference type="SAM" id="MobiDB-lite"/>
    </source>
</evidence>
<keyword evidence="6" id="KW-0238">DNA-binding</keyword>
<dbReference type="PANTHER" id="PTHR24388">
    <property type="entry name" value="ZINC FINGER PROTEIN"/>
    <property type="match status" value="1"/>
</dbReference>
<dbReference type="PROSITE" id="PS00028">
    <property type="entry name" value="ZINC_FINGER_C2H2_1"/>
    <property type="match status" value="3"/>
</dbReference>
<dbReference type="AlphaFoldDB" id="A0A6V7Y0D3"/>
<evidence type="ECO:0000256" key="1">
    <source>
        <dbReference type="ARBA" id="ARBA00004123"/>
    </source>
</evidence>
<dbReference type="Pfam" id="PF00096">
    <property type="entry name" value="zf-C2H2"/>
    <property type="match status" value="2"/>
</dbReference>
<keyword evidence="2" id="KW-0479">Metal-binding</keyword>
<dbReference type="OrthoDB" id="5428132at2759"/>
<feature type="region of interest" description="Disordered" evidence="9">
    <location>
        <begin position="1"/>
        <end position="22"/>
    </location>
</feature>
<evidence type="ECO:0000313" key="12">
    <source>
        <dbReference type="Proteomes" id="UP000580250"/>
    </source>
</evidence>
<evidence type="ECO:0000313" key="11">
    <source>
        <dbReference type="EMBL" id="CAD2205006.1"/>
    </source>
</evidence>
<comment type="caution">
    <text evidence="11">The sequence shown here is derived from an EMBL/GenBank/DDBJ whole genome shotgun (WGS) entry which is preliminary data.</text>
</comment>
<keyword evidence="5" id="KW-0862">Zinc</keyword>
<dbReference type="EMBL" id="CAJEWN010002718">
    <property type="protein sequence ID" value="CAD2205006.1"/>
    <property type="molecule type" value="Genomic_DNA"/>
</dbReference>
<evidence type="ECO:0000256" key="8">
    <source>
        <dbReference type="PROSITE-ProRule" id="PRU00042"/>
    </source>
</evidence>
<dbReference type="SMART" id="SM00355">
    <property type="entry name" value="ZnF_C2H2"/>
    <property type="match status" value="3"/>
</dbReference>
<sequence>MKQHSQKLSKENVKQLKHENDEKMRKMKIEIKKCPYCEKPYFSMPAFVMHLLTHQAKHKCPICGKFYHRPWLLKGHLRSHTGQKPFGCGKCGKEFSDRSNLRAHLTTHNAKKCWSCAWICLKKLFK</sequence>
<evidence type="ECO:0000256" key="2">
    <source>
        <dbReference type="ARBA" id="ARBA00022723"/>
    </source>
</evidence>
<dbReference type="GO" id="GO:0000981">
    <property type="term" value="F:DNA-binding transcription factor activity, RNA polymerase II-specific"/>
    <property type="evidence" value="ECO:0007669"/>
    <property type="project" value="TreeGrafter"/>
</dbReference>
<dbReference type="GO" id="GO:0000978">
    <property type="term" value="F:RNA polymerase II cis-regulatory region sequence-specific DNA binding"/>
    <property type="evidence" value="ECO:0007669"/>
    <property type="project" value="TreeGrafter"/>
</dbReference>